<sequence>MLRRIARTLIGGCGAAAAALVIAPPPAIAAPEIVAVAMRDVTVAIGGPGVVAGVTLISAESLVLDDVEVTYDFSALDGVAEVVAPAGSGCSLVDPLILTCTRDQLRLGASPLPGEFDVVIRAVDGTSGGEGPLQLNVSAGGVGLTSSTSSWVRVGDGVDLVAGPSTALSRAPGESFTLPLRVDVAGATAVNEPRIYFTDVYAFRATRKFNNCMYVLDRIRSCSFAGEFTPGATYTAVLPFQVGADTAAPTTRDLEATWFTAAEAEDYEAFLAGHGYSGGEPGTDGDLPLTGELALRDARPLPPQADTEPSNNSTSVSVKVTGRNGTDLAAAGAAVRGPVGAVRSVSLGLHNSGPAALDDHNGAAVAVDITIPPGTTATAVPGECAPLVSGIAEPVNGGTPGAAAYRCRPDLPVYADFTAGFAFDLRIDRAGRTDGAVKVTGLDDGAAANNRAAIVVNGPTDPAPPRGGGGLPITGAPAGTLAGLGALLILVGACAVVLTRTRAT</sequence>
<dbReference type="AlphaFoldDB" id="A0A3D9ZGU3"/>
<feature type="signal peptide" evidence="2">
    <location>
        <begin position="1"/>
        <end position="29"/>
    </location>
</feature>
<dbReference type="RefSeq" id="WP_116068008.1">
    <property type="nucleotide sequence ID" value="NZ_BONB01000099.1"/>
</dbReference>
<name>A0A3D9ZGU3_9ACTN</name>
<dbReference type="OrthoDB" id="3967140at2"/>
<feature type="transmembrane region" description="Helical" evidence="1">
    <location>
        <begin position="481"/>
        <end position="499"/>
    </location>
</feature>
<keyword evidence="1" id="KW-1133">Transmembrane helix</keyword>
<evidence type="ECO:0000256" key="2">
    <source>
        <dbReference type="SAM" id="SignalP"/>
    </source>
</evidence>
<gene>
    <name evidence="3" type="ORF">DFJ67_2477</name>
</gene>
<dbReference type="EMBL" id="QUMQ01000001">
    <property type="protein sequence ID" value="REF96495.1"/>
    <property type="molecule type" value="Genomic_DNA"/>
</dbReference>
<evidence type="ECO:0008006" key="5">
    <source>
        <dbReference type="Google" id="ProtNLM"/>
    </source>
</evidence>
<accession>A0A3D9ZGU3</accession>
<feature type="chain" id="PRO_5017713577" description="Gram-positive cocci surface proteins LPxTG domain-containing protein" evidence="2">
    <location>
        <begin position="30"/>
        <end position="504"/>
    </location>
</feature>
<organism evidence="3 4">
    <name type="scientific">Asanoa ferruginea</name>
    <dbReference type="NCBI Taxonomy" id="53367"/>
    <lineage>
        <taxon>Bacteria</taxon>
        <taxon>Bacillati</taxon>
        <taxon>Actinomycetota</taxon>
        <taxon>Actinomycetes</taxon>
        <taxon>Micromonosporales</taxon>
        <taxon>Micromonosporaceae</taxon>
        <taxon>Asanoa</taxon>
    </lineage>
</organism>
<reference evidence="3 4" key="1">
    <citation type="submission" date="2018-08" db="EMBL/GenBank/DDBJ databases">
        <title>Sequencing the genomes of 1000 actinobacteria strains.</title>
        <authorList>
            <person name="Klenk H.-P."/>
        </authorList>
    </citation>
    <scope>NUCLEOTIDE SEQUENCE [LARGE SCALE GENOMIC DNA]</scope>
    <source>
        <strain evidence="3 4">DSM 44099</strain>
    </source>
</reference>
<evidence type="ECO:0000256" key="1">
    <source>
        <dbReference type="SAM" id="Phobius"/>
    </source>
</evidence>
<protein>
    <recommendedName>
        <fullName evidence="5">Gram-positive cocci surface proteins LPxTG domain-containing protein</fullName>
    </recommendedName>
</protein>
<comment type="caution">
    <text evidence="3">The sequence shown here is derived from an EMBL/GenBank/DDBJ whole genome shotgun (WGS) entry which is preliminary data.</text>
</comment>
<keyword evidence="1" id="KW-0812">Transmembrane</keyword>
<evidence type="ECO:0000313" key="3">
    <source>
        <dbReference type="EMBL" id="REF96495.1"/>
    </source>
</evidence>
<evidence type="ECO:0000313" key="4">
    <source>
        <dbReference type="Proteomes" id="UP000256913"/>
    </source>
</evidence>
<keyword evidence="1" id="KW-0472">Membrane</keyword>
<keyword evidence="2" id="KW-0732">Signal</keyword>
<keyword evidence="4" id="KW-1185">Reference proteome</keyword>
<dbReference type="Proteomes" id="UP000256913">
    <property type="component" value="Unassembled WGS sequence"/>
</dbReference>
<proteinExistence type="predicted"/>